<keyword evidence="5" id="KW-1185">Reference proteome</keyword>
<feature type="transmembrane region" description="Helical" evidence="3">
    <location>
        <begin position="46"/>
        <end position="65"/>
    </location>
</feature>
<proteinExistence type="predicted"/>
<sequence length="138" mass="15171">MDPPTAQGAKVQEHRAGRGRNPCSSRPRGINCRPSNRQAAVAPLNLASMKVLVLFALGLVALAAARPSDIIDFEEDHMEHEQEGIPGTAVEGEYSWVAPDGNEYHVKYVADRFGYRIVDDNVVPRMRSDAPEAEEDDD</sequence>
<dbReference type="Proteomes" id="UP000283509">
    <property type="component" value="Unassembled WGS sequence"/>
</dbReference>
<dbReference type="AlphaFoldDB" id="A0A3R7M133"/>
<dbReference type="EMBL" id="QCYY01003256">
    <property type="protein sequence ID" value="ROT64397.1"/>
    <property type="molecule type" value="Genomic_DNA"/>
</dbReference>
<feature type="region of interest" description="Disordered" evidence="2">
    <location>
        <begin position="1"/>
        <end position="34"/>
    </location>
</feature>
<keyword evidence="3" id="KW-0812">Transmembrane</keyword>
<dbReference type="GO" id="GO:0042302">
    <property type="term" value="F:structural constituent of cuticle"/>
    <property type="evidence" value="ECO:0007669"/>
    <property type="project" value="UniProtKB-UniRule"/>
</dbReference>
<evidence type="ECO:0000313" key="5">
    <source>
        <dbReference type="Proteomes" id="UP000283509"/>
    </source>
</evidence>
<dbReference type="OrthoDB" id="6365874at2759"/>
<evidence type="ECO:0000256" key="1">
    <source>
        <dbReference type="PROSITE-ProRule" id="PRU00497"/>
    </source>
</evidence>
<keyword evidence="3" id="KW-1133">Transmembrane helix</keyword>
<organism evidence="4 5">
    <name type="scientific">Penaeus vannamei</name>
    <name type="common">Whiteleg shrimp</name>
    <name type="synonym">Litopenaeus vannamei</name>
    <dbReference type="NCBI Taxonomy" id="6689"/>
    <lineage>
        <taxon>Eukaryota</taxon>
        <taxon>Metazoa</taxon>
        <taxon>Ecdysozoa</taxon>
        <taxon>Arthropoda</taxon>
        <taxon>Crustacea</taxon>
        <taxon>Multicrustacea</taxon>
        <taxon>Malacostraca</taxon>
        <taxon>Eumalacostraca</taxon>
        <taxon>Eucarida</taxon>
        <taxon>Decapoda</taxon>
        <taxon>Dendrobranchiata</taxon>
        <taxon>Penaeoidea</taxon>
        <taxon>Penaeidae</taxon>
        <taxon>Penaeus</taxon>
    </lineage>
</organism>
<reference evidence="4 5" key="2">
    <citation type="submission" date="2019-01" db="EMBL/GenBank/DDBJ databases">
        <title>The decoding of complex shrimp genome reveals the adaptation for benthos swimmer, frequently molting mechanism and breeding impact on genome.</title>
        <authorList>
            <person name="Sun Y."/>
            <person name="Gao Y."/>
            <person name="Yu Y."/>
        </authorList>
    </citation>
    <scope>NUCLEOTIDE SEQUENCE [LARGE SCALE GENOMIC DNA]</scope>
    <source>
        <tissue evidence="4">Muscle</tissue>
    </source>
</reference>
<dbReference type="InterPro" id="IPR000618">
    <property type="entry name" value="Insect_cuticle"/>
</dbReference>
<accession>A0A3R7M133</accession>
<keyword evidence="1" id="KW-0193">Cuticle</keyword>
<comment type="caution">
    <text evidence="4">The sequence shown here is derived from an EMBL/GenBank/DDBJ whole genome shotgun (WGS) entry which is preliminary data.</text>
</comment>
<evidence type="ECO:0000313" key="4">
    <source>
        <dbReference type="EMBL" id="ROT64397.1"/>
    </source>
</evidence>
<name>A0A3R7M133_PENVA</name>
<keyword evidence="3" id="KW-0472">Membrane</keyword>
<reference evidence="4 5" key="1">
    <citation type="submission" date="2018-04" db="EMBL/GenBank/DDBJ databases">
        <authorList>
            <person name="Zhang X."/>
            <person name="Yuan J."/>
            <person name="Li F."/>
            <person name="Xiang J."/>
        </authorList>
    </citation>
    <scope>NUCLEOTIDE SEQUENCE [LARGE SCALE GENOMIC DNA]</scope>
    <source>
        <tissue evidence="4">Muscle</tissue>
    </source>
</reference>
<protein>
    <submittedName>
        <fullName evidence="4">Calcification-associated peptide-2</fullName>
    </submittedName>
</protein>
<dbReference type="Pfam" id="PF00379">
    <property type="entry name" value="Chitin_bind_4"/>
    <property type="match status" value="1"/>
</dbReference>
<gene>
    <name evidence="4" type="ORF">C7M84_017661</name>
</gene>
<dbReference type="PROSITE" id="PS51155">
    <property type="entry name" value="CHIT_BIND_RR_2"/>
    <property type="match status" value="1"/>
</dbReference>
<evidence type="ECO:0000256" key="3">
    <source>
        <dbReference type="SAM" id="Phobius"/>
    </source>
</evidence>
<evidence type="ECO:0000256" key="2">
    <source>
        <dbReference type="SAM" id="MobiDB-lite"/>
    </source>
</evidence>